<dbReference type="STRING" id="1266845.Q783_00670"/>
<organism evidence="1 2">
    <name type="scientific">Carnobacterium inhibens subsp. gilichinskyi</name>
    <dbReference type="NCBI Taxonomy" id="1266845"/>
    <lineage>
        <taxon>Bacteria</taxon>
        <taxon>Bacillati</taxon>
        <taxon>Bacillota</taxon>
        <taxon>Bacilli</taxon>
        <taxon>Lactobacillales</taxon>
        <taxon>Carnobacteriaceae</taxon>
        <taxon>Carnobacterium</taxon>
    </lineage>
</organism>
<dbReference type="HOGENOM" id="CLU_163965_0_0_9"/>
<dbReference type="RefSeq" id="WP_023176662.1">
    <property type="nucleotide sequence ID" value="NC_022606.1"/>
</dbReference>
<sequence>MMKLIDVTNNHSELVIEQLENTNANFIKVFSLGPTTVICSGSSNSKDIILLNKSRTIKKSEINFVLKNILDTTLDNVEIIYAPNIVELSIPVED</sequence>
<accession>U5S773</accession>
<evidence type="ECO:0008006" key="3">
    <source>
        <dbReference type="Google" id="ProtNLM"/>
    </source>
</evidence>
<gene>
    <name evidence="1" type="ORF">Q783_00670</name>
</gene>
<dbReference type="Pfam" id="PF08860">
    <property type="entry name" value="DUF1827"/>
    <property type="match status" value="1"/>
</dbReference>
<dbReference type="KEGG" id="caw:Q783_00670"/>
<dbReference type="eggNOG" id="ENOG50335YI">
    <property type="taxonomic scope" value="Bacteria"/>
</dbReference>
<dbReference type="Gene3D" id="3.40.1720.10">
    <property type="entry name" value="Streptococcus thermophilus LMG 18311 protein like"/>
    <property type="match status" value="1"/>
</dbReference>
<evidence type="ECO:0000313" key="1">
    <source>
        <dbReference type="EMBL" id="AGY80896.1"/>
    </source>
</evidence>
<evidence type="ECO:0000313" key="2">
    <source>
        <dbReference type="Proteomes" id="UP000017469"/>
    </source>
</evidence>
<proteinExistence type="predicted"/>
<dbReference type="InterPro" id="IPR038226">
    <property type="entry name" value="LMG18311-like_sf"/>
</dbReference>
<name>U5S773_9LACT</name>
<dbReference type="InterPro" id="IPR014959">
    <property type="entry name" value="DUF1827"/>
</dbReference>
<protein>
    <recommendedName>
        <fullName evidence="3">Ribose 5-phosphate isomerase</fullName>
    </recommendedName>
</protein>
<dbReference type="AlphaFoldDB" id="U5S773"/>
<reference evidence="1 2" key="1">
    <citation type="journal article" date="2013" name="Genome Announc.">
        <title>Complete Genome Sequence of Carnobacterium gilichinskyi Strain WN1359T (DSM 27470T).</title>
        <authorList>
            <person name="Leonard M.T."/>
            <person name="Panayotova N."/>
            <person name="Farmerie W.G."/>
            <person name="Triplett E.W."/>
            <person name="Nicholson W.L."/>
        </authorList>
    </citation>
    <scope>NUCLEOTIDE SEQUENCE [LARGE SCALE GENOMIC DNA]</scope>
    <source>
        <strain evidence="1 2">WN1359</strain>
    </source>
</reference>
<dbReference type="PATRIC" id="fig|1266845.5.peg.125"/>
<dbReference type="EMBL" id="CP006812">
    <property type="protein sequence ID" value="AGY80896.1"/>
    <property type="molecule type" value="Genomic_DNA"/>
</dbReference>
<dbReference type="Proteomes" id="UP000017469">
    <property type="component" value="Chromosome"/>
</dbReference>